<name>A0AAE0Y6K9_9GAST</name>
<protein>
    <submittedName>
        <fullName evidence="1">Uncharacterized protein</fullName>
    </submittedName>
</protein>
<dbReference type="Proteomes" id="UP001283361">
    <property type="component" value="Unassembled WGS sequence"/>
</dbReference>
<dbReference type="AlphaFoldDB" id="A0AAE0Y6K9"/>
<comment type="caution">
    <text evidence="1">The sequence shown here is derived from an EMBL/GenBank/DDBJ whole genome shotgun (WGS) entry which is preliminary data.</text>
</comment>
<proteinExistence type="predicted"/>
<accession>A0AAE0Y6K9</accession>
<dbReference type="EMBL" id="JAWDGP010006875">
    <property type="protein sequence ID" value="KAK3733907.1"/>
    <property type="molecule type" value="Genomic_DNA"/>
</dbReference>
<evidence type="ECO:0000313" key="2">
    <source>
        <dbReference type="Proteomes" id="UP001283361"/>
    </source>
</evidence>
<gene>
    <name evidence="1" type="ORF">RRG08_031846</name>
</gene>
<reference evidence="1" key="1">
    <citation type="journal article" date="2023" name="G3 (Bethesda)">
        <title>A reference genome for the long-term kleptoplast-retaining sea slug Elysia crispata morphotype clarki.</title>
        <authorList>
            <person name="Eastman K.E."/>
            <person name="Pendleton A.L."/>
            <person name="Shaikh M.A."/>
            <person name="Suttiyut T."/>
            <person name="Ogas R."/>
            <person name="Tomko P."/>
            <person name="Gavelis G."/>
            <person name="Widhalm J.R."/>
            <person name="Wisecaver J.H."/>
        </authorList>
    </citation>
    <scope>NUCLEOTIDE SEQUENCE</scope>
    <source>
        <strain evidence="1">ECLA1</strain>
    </source>
</reference>
<evidence type="ECO:0000313" key="1">
    <source>
        <dbReference type="EMBL" id="KAK3733907.1"/>
    </source>
</evidence>
<keyword evidence="2" id="KW-1185">Reference proteome</keyword>
<organism evidence="1 2">
    <name type="scientific">Elysia crispata</name>
    <name type="common">lettuce slug</name>
    <dbReference type="NCBI Taxonomy" id="231223"/>
    <lineage>
        <taxon>Eukaryota</taxon>
        <taxon>Metazoa</taxon>
        <taxon>Spiralia</taxon>
        <taxon>Lophotrochozoa</taxon>
        <taxon>Mollusca</taxon>
        <taxon>Gastropoda</taxon>
        <taxon>Heterobranchia</taxon>
        <taxon>Euthyneura</taxon>
        <taxon>Panpulmonata</taxon>
        <taxon>Sacoglossa</taxon>
        <taxon>Placobranchoidea</taxon>
        <taxon>Plakobranchidae</taxon>
        <taxon>Elysia</taxon>
    </lineage>
</organism>
<sequence length="86" mass="9651">MSCKISSLDLDKSHAPRFPRPFPPYNALSTLIYDDTRHYKSTLVLTATTYTSVGLALTSFTGLDKKVSHHYQPSKLTLCPTFSSWP</sequence>